<feature type="domain" description="TACO1/YebC-like second and third" evidence="6">
    <location>
        <begin position="82"/>
        <end position="234"/>
    </location>
</feature>
<keyword evidence="4" id="KW-0238">DNA-binding</keyword>
<dbReference type="InterPro" id="IPR017856">
    <property type="entry name" value="Integrase-like_N"/>
</dbReference>
<sequence>MSGHSHFHNIQTVKGKADAVRGKVFSKLAKNITIAAKDGGGDPSFNFKLRVAIDAAKAVNMPKDNIERAVNRGVGGGEDTVLEEVVYEGFGPGGVAILVQCLTDNRNRTAADIKTQVSKAGGNIGAPGSVMWMFEKKGVVGFADPSIVSDRNSFELSMIDAGAEDISFFEDSIQIICDIKDLKKVVEAVEVLNLKPDAANLEFVAKTTTKVEDPEVQKQIKDFIEKIEENDDVDA</sequence>
<dbReference type="PANTHER" id="PTHR12532:SF6">
    <property type="entry name" value="TRANSCRIPTIONAL REGULATORY PROTEIN YEBC-RELATED"/>
    <property type="match status" value="1"/>
</dbReference>
<evidence type="ECO:0000256" key="1">
    <source>
        <dbReference type="ARBA" id="ARBA00008724"/>
    </source>
</evidence>
<evidence type="ECO:0000313" key="8">
    <source>
        <dbReference type="EMBL" id="KKT71442.1"/>
    </source>
</evidence>
<dbReference type="Pfam" id="PF20772">
    <property type="entry name" value="TACO1_YebC_N"/>
    <property type="match status" value="1"/>
</dbReference>
<dbReference type="InterPro" id="IPR049083">
    <property type="entry name" value="TACO1_YebC_N"/>
</dbReference>
<protein>
    <submittedName>
        <fullName evidence="8">Transcriptional regulator</fullName>
    </submittedName>
</protein>
<dbReference type="InterPro" id="IPR026564">
    <property type="entry name" value="Transcrip_reg_TACO1-like_dom3"/>
</dbReference>
<name>A0A0G1LRJ1_9BACT</name>
<gene>
    <name evidence="8" type="ORF">UW63_C0016G0009</name>
</gene>
<dbReference type="GO" id="GO:0005829">
    <property type="term" value="C:cytosol"/>
    <property type="evidence" value="ECO:0007669"/>
    <property type="project" value="TreeGrafter"/>
</dbReference>
<dbReference type="SUPFAM" id="SSF75625">
    <property type="entry name" value="YebC-like"/>
    <property type="match status" value="1"/>
</dbReference>
<proteinExistence type="inferred from homology"/>
<dbReference type="NCBIfam" id="NF001030">
    <property type="entry name" value="PRK00110.1"/>
    <property type="match status" value="1"/>
</dbReference>
<dbReference type="Gene3D" id="1.10.10.200">
    <property type="match status" value="1"/>
</dbReference>
<dbReference type="InterPro" id="IPR048300">
    <property type="entry name" value="TACO1_YebC-like_2nd/3rd_dom"/>
</dbReference>
<evidence type="ECO:0000256" key="3">
    <source>
        <dbReference type="ARBA" id="ARBA00023015"/>
    </source>
</evidence>
<evidence type="ECO:0000256" key="4">
    <source>
        <dbReference type="ARBA" id="ARBA00023125"/>
    </source>
</evidence>
<dbReference type="PANTHER" id="PTHR12532">
    <property type="entry name" value="TRANSLATIONAL ACTIVATOR OF CYTOCHROME C OXIDASE 1"/>
    <property type="match status" value="1"/>
</dbReference>
<dbReference type="NCBIfam" id="TIGR01033">
    <property type="entry name" value="YebC/PmpR family DNA-binding transcriptional regulator"/>
    <property type="match status" value="1"/>
</dbReference>
<dbReference type="EMBL" id="LCJB01000016">
    <property type="protein sequence ID" value="KKT71442.1"/>
    <property type="molecule type" value="Genomic_DNA"/>
</dbReference>
<dbReference type="Gene3D" id="3.30.70.980">
    <property type="match status" value="2"/>
</dbReference>
<dbReference type="GO" id="GO:0003677">
    <property type="term" value="F:DNA binding"/>
    <property type="evidence" value="ECO:0007669"/>
    <property type="project" value="UniProtKB-KW"/>
</dbReference>
<keyword evidence="5" id="KW-0804">Transcription</keyword>
<dbReference type="InterPro" id="IPR029072">
    <property type="entry name" value="YebC-like"/>
</dbReference>
<dbReference type="FunFam" id="1.10.10.200:FF:000002">
    <property type="entry name" value="Probable transcriptional regulatory protein CLM62_37755"/>
    <property type="match status" value="1"/>
</dbReference>
<feature type="domain" description="TACO1/YebC-like N-terminal" evidence="7">
    <location>
        <begin position="5"/>
        <end position="75"/>
    </location>
</feature>
<evidence type="ECO:0000256" key="2">
    <source>
        <dbReference type="ARBA" id="ARBA00022490"/>
    </source>
</evidence>
<comment type="similarity">
    <text evidence="1">Belongs to the TACO1 family.</text>
</comment>
<dbReference type="NCBIfam" id="NF009044">
    <property type="entry name" value="PRK12378.1"/>
    <property type="match status" value="1"/>
</dbReference>
<evidence type="ECO:0000259" key="6">
    <source>
        <dbReference type="Pfam" id="PF01709"/>
    </source>
</evidence>
<dbReference type="HAMAP" id="MF_00693">
    <property type="entry name" value="Transcrip_reg_TACO1"/>
    <property type="match status" value="1"/>
</dbReference>
<dbReference type="Proteomes" id="UP000034154">
    <property type="component" value="Unassembled WGS sequence"/>
</dbReference>
<comment type="caution">
    <text evidence="8">The sequence shown here is derived from an EMBL/GenBank/DDBJ whole genome shotgun (WGS) entry which is preliminary data.</text>
</comment>
<dbReference type="AlphaFoldDB" id="A0A0G1LRJ1"/>
<feature type="non-terminal residue" evidence="8">
    <location>
        <position position="235"/>
    </location>
</feature>
<reference evidence="8 9" key="1">
    <citation type="journal article" date="2015" name="Nature">
        <title>rRNA introns, odd ribosomes, and small enigmatic genomes across a large radiation of phyla.</title>
        <authorList>
            <person name="Brown C.T."/>
            <person name="Hug L.A."/>
            <person name="Thomas B.C."/>
            <person name="Sharon I."/>
            <person name="Castelle C.J."/>
            <person name="Singh A."/>
            <person name="Wilkins M.J."/>
            <person name="Williams K.H."/>
            <person name="Banfield J.F."/>
        </authorList>
    </citation>
    <scope>NUCLEOTIDE SEQUENCE [LARGE SCALE GENOMIC DNA]</scope>
</reference>
<evidence type="ECO:0000256" key="5">
    <source>
        <dbReference type="ARBA" id="ARBA00023163"/>
    </source>
</evidence>
<evidence type="ECO:0000313" key="9">
    <source>
        <dbReference type="Proteomes" id="UP000034154"/>
    </source>
</evidence>
<organism evidence="8 9">
    <name type="scientific">Candidatus Uhrbacteria bacterium GW2011_GWF2_44_350</name>
    <dbReference type="NCBI Taxonomy" id="1619000"/>
    <lineage>
        <taxon>Bacteria</taxon>
        <taxon>Candidatus Uhriibacteriota</taxon>
    </lineage>
</organism>
<dbReference type="InterPro" id="IPR002876">
    <property type="entry name" value="Transcrip_reg_TACO1-like"/>
</dbReference>
<dbReference type="Pfam" id="PF01709">
    <property type="entry name" value="Transcrip_reg"/>
    <property type="match status" value="1"/>
</dbReference>
<keyword evidence="2" id="KW-0963">Cytoplasm</keyword>
<evidence type="ECO:0000259" key="7">
    <source>
        <dbReference type="Pfam" id="PF20772"/>
    </source>
</evidence>
<keyword evidence="3" id="KW-0805">Transcription regulation</keyword>
<accession>A0A0G1LRJ1</accession>